<dbReference type="Pfam" id="PF07645">
    <property type="entry name" value="EGF_CA"/>
    <property type="match status" value="5"/>
</dbReference>
<gene>
    <name evidence="16" type="primary">FBLN1</name>
</gene>
<dbReference type="CDD" id="cd00017">
    <property type="entry name" value="ANATO"/>
    <property type="match status" value="2"/>
</dbReference>
<evidence type="ECO:0000259" key="15">
    <source>
        <dbReference type="PROSITE" id="PS50026"/>
    </source>
</evidence>
<reference evidence="16" key="1">
    <citation type="submission" date="2025-08" db="UniProtKB">
        <authorList>
            <consortium name="Ensembl"/>
        </authorList>
    </citation>
    <scope>IDENTIFICATION</scope>
</reference>
<dbReference type="InterPro" id="IPR001881">
    <property type="entry name" value="EGF-like_Ca-bd_dom"/>
</dbReference>
<dbReference type="InterPro" id="IPR000742">
    <property type="entry name" value="EGF"/>
</dbReference>
<dbReference type="PROSITE" id="PS00010">
    <property type="entry name" value="ASX_HYDROXYL"/>
    <property type="match status" value="3"/>
</dbReference>
<evidence type="ECO:0000256" key="11">
    <source>
        <dbReference type="ARBA" id="ARBA00023180"/>
    </source>
</evidence>
<keyword evidence="8" id="KW-0677">Repeat</keyword>
<dbReference type="InterPro" id="IPR018097">
    <property type="entry name" value="EGF_Ca-bd_CS"/>
</dbReference>
<sequence length="704" mass="77214">MPRWVPPLKRSLPWLSQFGSPGSLLCTAGAEVPMEACCTDGHQMATQHKDCSLPYTSESKECRMVQEQCCQNQLEELHCAAGISLADEGDSCAAPQGDNASLEAMIVKRCCHCCLLGRAAQAQGQSCEYNLMVGYQCGLVFRACCVKGQENADFAPGDIGDLQETAKVSEIEEEQEDPYLNDRCRGGGPCKQQCRDTGQEVVCSCFVGYQLLPDGVSCEDINECIKGSQNCRLGETCINTVGSFRCQRDSSCGTGYELTEDNDCKDIDECESGIHNCLPDFICQNTLGSFRCRPKLQCKSGFIQDALGNCIDINECLSISAPCPVGQTCINTEGSYTCQKNVPNCGRGYHLNEEGTRCVDVDECSPPAEPCGPGHMCVNSLGSFRCECKAGYYFDGISRTCVGTWPSAQGAGRVMPRRDLPGVLCSDRGLLLTSRGTFSLSDVNECHSSPCSQECANVYGSYQCYCRRGYQLSDVDGTTCEDIDECALPTGGHICSYRCINIPGSFQCSCPSTGYRLAPNGRNCQDIDECVTGIHNCSINETCFNIQGSFRCLAFECPENYRRSADTLRQEKTDTIRCIKSCRPNDVTCVLAPVHTISHTVVSLPTFREFTRPEEIIFLRAVTPAHPANHADIIFDITDGNLRDSFDIIKRYMDGMTVGVVRQVRPIVGPFHAVLKLEMNYVVGGVVSHRNVVNVHIFVSEYWF</sequence>
<evidence type="ECO:0000256" key="8">
    <source>
        <dbReference type="ARBA" id="ARBA00022737"/>
    </source>
</evidence>
<dbReference type="Pfam" id="PF01821">
    <property type="entry name" value="ANATO"/>
    <property type="match status" value="2"/>
</dbReference>
<proteinExistence type="inferred from homology"/>
<evidence type="ECO:0000313" key="17">
    <source>
        <dbReference type="Proteomes" id="UP000694571"/>
    </source>
</evidence>
<dbReference type="InterPro" id="IPR049883">
    <property type="entry name" value="NOTCH1_EGF-like"/>
</dbReference>
<feature type="domain" description="EGF-like" evidence="15">
    <location>
        <begin position="482"/>
        <end position="525"/>
    </location>
</feature>
<dbReference type="Proteomes" id="UP000694571">
    <property type="component" value="Unplaced"/>
</dbReference>
<comment type="subcellular location">
    <subcellularLocation>
        <location evidence="1 12">Secreted</location>
        <location evidence="1 12">Extracellular space</location>
        <location evidence="1 12">Extracellular matrix</location>
    </subcellularLocation>
</comment>
<evidence type="ECO:0000256" key="13">
    <source>
        <dbReference type="PROSITE-ProRule" id="PRU00076"/>
    </source>
</evidence>
<dbReference type="InterPro" id="IPR017048">
    <property type="entry name" value="Fibulin-1"/>
</dbReference>
<evidence type="ECO:0000256" key="1">
    <source>
        <dbReference type="ARBA" id="ARBA00004498"/>
    </source>
</evidence>
<dbReference type="InterPro" id="IPR000152">
    <property type="entry name" value="EGF-type_Asp/Asn_hydroxyl_site"/>
</dbReference>
<dbReference type="PANTHER" id="PTHR24050:SF29">
    <property type="entry name" value="FIBULIN-1"/>
    <property type="match status" value="1"/>
</dbReference>
<evidence type="ECO:0000256" key="7">
    <source>
        <dbReference type="ARBA" id="ARBA00022729"/>
    </source>
</evidence>
<dbReference type="PROSITE" id="PS01177">
    <property type="entry name" value="ANAPHYLATOXIN_1"/>
    <property type="match status" value="1"/>
</dbReference>
<dbReference type="InterPro" id="IPR026823">
    <property type="entry name" value="cEGF"/>
</dbReference>
<dbReference type="PIRSF" id="PIRSF036313">
    <property type="entry name" value="Fibulin-1"/>
    <property type="match status" value="1"/>
</dbReference>
<comment type="similarity">
    <text evidence="2 12">Belongs to the fibulin family.</text>
</comment>
<dbReference type="PROSITE" id="PS01178">
    <property type="entry name" value="ANAPHYLATOXIN_2"/>
    <property type="match status" value="3"/>
</dbReference>
<comment type="caution">
    <text evidence="13">Lacks conserved residue(s) required for the propagation of feature annotation.</text>
</comment>
<name>A0A8D1LHC0_PIG</name>
<dbReference type="InterPro" id="IPR055088">
    <property type="entry name" value="Fibulin_C"/>
</dbReference>
<dbReference type="PROSITE" id="PS01187">
    <property type="entry name" value="EGF_CA"/>
    <property type="match status" value="3"/>
</dbReference>
<evidence type="ECO:0000313" key="16">
    <source>
        <dbReference type="Ensembl" id="ENSSSCP00050008365.1"/>
    </source>
</evidence>
<dbReference type="CDD" id="cd00054">
    <property type="entry name" value="EGF_CA"/>
    <property type="match status" value="5"/>
</dbReference>
<protein>
    <recommendedName>
        <fullName evidence="3 12">Fibulin-1</fullName>
    </recommendedName>
</protein>
<dbReference type="InterPro" id="IPR052235">
    <property type="entry name" value="Nephronectin_domain"/>
</dbReference>
<dbReference type="SMART" id="SM00179">
    <property type="entry name" value="EGF_CA"/>
    <property type="match status" value="7"/>
</dbReference>
<feature type="domain" description="Anaphylatoxin-like" evidence="14">
    <location>
        <begin position="37"/>
        <end position="70"/>
    </location>
</feature>
<dbReference type="Pfam" id="PF22914">
    <property type="entry name" value="Fibulin_C"/>
    <property type="match status" value="1"/>
</dbReference>
<dbReference type="SMART" id="SM00104">
    <property type="entry name" value="ANATO"/>
    <property type="match status" value="3"/>
</dbReference>
<evidence type="ECO:0000256" key="5">
    <source>
        <dbReference type="ARBA" id="ARBA00022530"/>
    </source>
</evidence>
<feature type="domain" description="EGF-like" evidence="15">
    <location>
        <begin position="442"/>
        <end position="481"/>
    </location>
</feature>
<keyword evidence="10" id="KW-1015">Disulfide bond</keyword>
<dbReference type="Gene3D" id="2.10.25.10">
    <property type="entry name" value="Laminin"/>
    <property type="match status" value="8"/>
</dbReference>
<evidence type="ECO:0000256" key="4">
    <source>
        <dbReference type="ARBA" id="ARBA00022525"/>
    </source>
</evidence>
<dbReference type="SUPFAM" id="SSF57184">
    <property type="entry name" value="Growth factor receptor domain"/>
    <property type="match status" value="3"/>
</dbReference>
<dbReference type="GO" id="GO:0016504">
    <property type="term" value="F:peptidase activator activity"/>
    <property type="evidence" value="ECO:0007669"/>
    <property type="project" value="InterPro"/>
</dbReference>
<dbReference type="PROSITE" id="PS50026">
    <property type="entry name" value="EGF_3"/>
    <property type="match status" value="3"/>
</dbReference>
<accession>A0A8D1LHC0</accession>
<comment type="function">
    <text evidence="12">Incorporated into fibronectin-containing matrix fibers. May play a role in cell adhesion and migration along protein fibers within the extracellular matrix (ECM). Could be important for certain developmental processes and contribute to the supramolecular organization of ECM architecture, in particular to those of basement membranes.</text>
</comment>
<keyword evidence="4 12" id="KW-0964">Secreted</keyword>
<keyword evidence="9" id="KW-0106">Calcium</keyword>
<keyword evidence="5 12" id="KW-0272">Extracellular matrix</keyword>
<evidence type="ECO:0000256" key="9">
    <source>
        <dbReference type="ARBA" id="ARBA00022837"/>
    </source>
</evidence>
<keyword evidence="6 13" id="KW-0245">EGF-like domain</keyword>
<evidence type="ECO:0000256" key="2">
    <source>
        <dbReference type="ARBA" id="ARBA00006127"/>
    </source>
</evidence>
<evidence type="ECO:0000259" key="14">
    <source>
        <dbReference type="PROSITE" id="PS01178"/>
    </source>
</evidence>
<dbReference type="PANTHER" id="PTHR24050">
    <property type="entry name" value="PA14 DOMAIN-CONTAINING PROTEIN"/>
    <property type="match status" value="1"/>
</dbReference>
<evidence type="ECO:0000256" key="12">
    <source>
        <dbReference type="PIRNR" id="PIRNR036313"/>
    </source>
</evidence>
<dbReference type="GO" id="GO:0030198">
    <property type="term" value="P:extracellular matrix organization"/>
    <property type="evidence" value="ECO:0007669"/>
    <property type="project" value="InterPro"/>
</dbReference>
<dbReference type="AlphaFoldDB" id="A0A8D1LHC0"/>
<feature type="domain" description="Anaphylatoxin-like" evidence="14">
    <location>
        <begin position="113"/>
        <end position="145"/>
    </location>
</feature>
<comment type="subunit">
    <text evidence="12">Homomultimerizes and interacts with various extracellular matrix components.</text>
</comment>
<dbReference type="Pfam" id="PF12662">
    <property type="entry name" value="cEGF"/>
    <property type="match status" value="1"/>
</dbReference>
<evidence type="ECO:0000256" key="6">
    <source>
        <dbReference type="ARBA" id="ARBA00022536"/>
    </source>
</evidence>
<dbReference type="InterPro" id="IPR000020">
    <property type="entry name" value="Anaphylatoxin/fibulin"/>
</dbReference>
<evidence type="ECO:0000256" key="10">
    <source>
        <dbReference type="ARBA" id="ARBA00023157"/>
    </source>
</evidence>
<keyword evidence="7" id="KW-0732">Signal</keyword>
<organism evidence="16 17">
    <name type="scientific">Sus scrofa</name>
    <name type="common">Pig</name>
    <dbReference type="NCBI Taxonomy" id="9823"/>
    <lineage>
        <taxon>Eukaryota</taxon>
        <taxon>Metazoa</taxon>
        <taxon>Chordata</taxon>
        <taxon>Craniata</taxon>
        <taxon>Vertebrata</taxon>
        <taxon>Euteleostomi</taxon>
        <taxon>Mammalia</taxon>
        <taxon>Eutheria</taxon>
        <taxon>Laurasiatheria</taxon>
        <taxon>Artiodactyla</taxon>
        <taxon>Suina</taxon>
        <taxon>Suidae</taxon>
        <taxon>Sus</taxon>
    </lineage>
</organism>
<evidence type="ECO:0000256" key="3">
    <source>
        <dbReference type="ARBA" id="ARBA00021554"/>
    </source>
</evidence>
<dbReference type="Ensembl" id="ENSSSCT00050020092.1">
    <property type="protein sequence ID" value="ENSSSCP00050008365.1"/>
    <property type="gene ID" value="ENSSSCG00050014776.1"/>
</dbReference>
<dbReference type="SMART" id="SM00181">
    <property type="entry name" value="EGF"/>
    <property type="match status" value="8"/>
</dbReference>
<dbReference type="InterPro" id="IPR009030">
    <property type="entry name" value="Growth_fac_rcpt_cys_sf"/>
</dbReference>
<dbReference type="PROSITE" id="PS01186">
    <property type="entry name" value="EGF_2"/>
    <property type="match status" value="2"/>
</dbReference>
<dbReference type="GO" id="GO:0005576">
    <property type="term" value="C:extracellular region"/>
    <property type="evidence" value="ECO:0007669"/>
    <property type="project" value="InterPro"/>
</dbReference>
<feature type="domain" description="Anaphylatoxin-like" evidence="14">
    <location>
        <begin position="78"/>
        <end position="111"/>
    </location>
</feature>
<dbReference type="GO" id="GO:0031012">
    <property type="term" value="C:extracellular matrix"/>
    <property type="evidence" value="ECO:0007669"/>
    <property type="project" value="UniProtKB-ARBA"/>
</dbReference>
<feature type="domain" description="EGF-like" evidence="15">
    <location>
        <begin position="360"/>
        <end position="402"/>
    </location>
</feature>
<dbReference type="GO" id="GO:0005509">
    <property type="term" value="F:calcium ion binding"/>
    <property type="evidence" value="ECO:0007669"/>
    <property type="project" value="InterPro"/>
</dbReference>
<keyword evidence="11" id="KW-0325">Glycoprotein</keyword>